<sequence length="90" mass="10677">MIRRHYYFSGEVQGVGFRFRCEQIASKLHLTGWCKNLYDGRVEVELQGEPLNVNMFVSQISKQPWIEITNVEESDQPVNKSEKKFTVRYY</sequence>
<feature type="domain" description="Acylphosphatase-like" evidence="7">
    <location>
        <begin position="3"/>
        <end position="89"/>
    </location>
</feature>
<dbReference type="EC" id="3.6.1.7" evidence="2 5"/>
<dbReference type="PANTHER" id="PTHR47268">
    <property type="entry name" value="ACYLPHOSPHATASE"/>
    <property type="match status" value="1"/>
</dbReference>
<feature type="active site" evidence="5">
    <location>
        <position position="18"/>
    </location>
</feature>
<evidence type="ECO:0000313" key="8">
    <source>
        <dbReference type="EMBL" id="BBH25864.1"/>
    </source>
</evidence>
<protein>
    <recommendedName>
        <fullName evidence="3 5">acylphosphatase</fullName>
        <ecNumber evidence="2 5">3.6.1.7</ecNumber>
    </recommendedName>
</protein>
<evidence type="ECO:0000256" key="2">
    <source>
        <dbReference type="ARBA" id="ARBA00012150"/>
    </source>
</evidence>
<dbReference type="PROSITE" id="PS00151">
    <property type="entry name" value="ACYLPHOSPHATASE_2"/>
    <property type="match status" value="1"/>
</dbReference>
<dbReference type="InterPro" id="IPR017968">
    <property type="entry name" value="Acylphosphatase_CS"/>
</dbReference>
<evidence type="ECO:0000256" key="1">
    <source>
        <dbReference type="ARBA" id="ARBA00005614"/>
    </source>
</evidence>
<dbReference type="InterPro" id="IPR001792">
    <property type="entry name" value="Acylphosphatase-like_dom"/>
</dbReference>
<dbReference type="PANTHER" id="PTHR47268:SF4">
    <property type="entry name" value="ACYLPHOSPHATASE"/>
    <property type="match status" value="1"/>
</dbReference>
<evidence type="ECO:0000256" key="4">
    <source>
        <dbReference type="ARBA" id="ARBA00047645"/>
    </source>
</evidence>
<dbReference type="FunCoup" id="A0A3G9JSP1">
    <property type="interactions" value="146"/>
</dbReference>
<dbReference type="InParanoid" id="A0A3G9JSP1"/>
<dbReference type="SUPFAM" id="SSF54975">
    <property type="entry name" value="Acylphosphatase/BLUF domain-like"/>
    <property type="match status" value="1"/>
</dbReference>
<dbReference type="OrthoDB" id="9808093at2"/>
<dbReference type="Gene3D" id="3.30.70.100">
    <property type="match status" value="1"/>
</dbReference>
<name>A0A3G9JSP1_9FIRM</name>
<evidence type="ECO:0000259" key="7">
    <source>
        <dbReference type="PROSITE" id="PS51160"/>
    </source>
</evidence>
<dbReference type="PROSITE" id="PS51160">
    <property type="entry name" value="ACYLPHOSPHATASE_3"/>
    <property type="match status" value="1"/>
</dbReference>
<evidence type="ECO:0000256" key="3">
    <source>
        <dbReference type="ARBA" id="ARBA00015991"/>
    </source>
</evidence>
<comment type="similarity">
    <text evidence="1 6">Belongs to the acylphosphatase family.</text>
</comment>
<dbReference type="KEGG" id="ebm:SG0102_07980"/>
<accession>A0A3G9JSP1</accession>
<dbReference type="Proteomes" id="UP000268059">
    <property type="component" value="Chromosome"/>
</dbReference>
<dbReference type="InterPro" id="IPR020456">
    <property type="entry name" value="Acylphosphatase"/>
</dbReference>
<evidence type="ECO:0000313" key="9">
    <source>
        <dbReference type="Proteomes" id="UP000268059"/>
    </source>
</evidence>
<proteinExistence type="inferred from homology"/>
<evidence type="ECO:0000256" key="6">
    <source>
        <dbReference type="RuleBase" id="RU004168"/>
    </source>
</evidence>
<dbReference type="EMBL" id="AP019309">
    <property type="protein sequence ID" value="BBH25864.1"/>
    <property type="molecule type" value="Genomic_DNA"/>
</dbReference>
<dbReference type="InterPro" id="IPR036046">
    <property type="entry name" value="Acylphosphatase-like_dom_sf"/>
</dbReference>
<keyword evidence="5" id="KW-0378">Hydrolase</keyword>
<feature type="active site" evidence="5">
    <location>
        <position position="36"/>
    </location>
</feature>
<evidence type="ECO:0000256" key="5">
    <source>
        <dbReference type="PROSITE-ProRule" id="PRU00520"/>
    </source>
</evidence>
<dbReference type="RefSeq" id="WP_125118773.1">
    <property type="nucleotide sequence ID" value="NZ_AP019309.1"/>
</dbReference>
<dbReference type="Pfam" id="PF00708">
    <property type="entry name" value="Acylphosphatase"/>
    <property type="match status" value="1"/>
</dbReference>
<reference evidence="8 9" key="1">
    <citation type="submission" date="2018-11" db="EMBL/GenBank/DDBJ databases">
        <title>Novel Erysipelotrichaceae bacterium isolated from small intestine of a swine.</title>
        <authorList>
            <person name="Kim J.S."/>
            <person name="Choe H."/>
            <person name="Lee Y.R."/>
            <person name="Kim K.M."/>
            <person name="Park D.S."/>
        </authorList>
    </citation>
    <scope>NUCLEOTIDE SEQUENCE [LARGE SCALE GENOMIC DNA]</scope>
    <source>
        <strain evidence="8 9">SG0102</strain>
    </source>
</reference>
<dbReference type="GO" id="GO:0003998">
    <property type="term" value="F:acylphosphatase activity"/>
    <property type="evidence" value="ECO:0007669"/>
    <property type="project" value="UniProtKB-EC"/>
</dbReference>
<comment type="catalytic activity">
    <reaction evidence="4 5">
        <text>an acyl phosphate + H2O = a carboxylate + phosphate + H(+)</text>
        <dbReference type="Rhea" id="RHEA:14965"/>
        <dbReference type="ChEBI" id="CHEBI:15377"/>
        <dbReference type="ChEBI" id="CHEBI:15378"/>
        <dbReference type="ChEBI" id="CHEBI:29067"/>
        <dbReference type="ChEBI" id="CHEBI:43474"/>
        <dbReference type="ChEBI" id="CHEBI:59918"/>
        <dbReference type="EC" id="3.6.1.7"/>
    </reaction>
</comment>
<gene>
    <name evidence="8" type="primary">acyP</name>
    <name evidence="8" type="ORF">SG0102_07980</name>
</gene>
<organism evidence="8 9">
    <name type="scientific">Intestinibaculum porci</name>
    <dbReference type="NCBI Taxonomy" id="2487118"/>
    <lineage>
        <taxon>Bacteria</taxon>
        <taxon>Bacillati</taxon>
        <taxon>Bacillota</taxon>
        <taxon>Erysipelotrichia</taxon>
        <taxon>Erysipelotrichales</taxon>
        <taxon>Erysipelotrichaceae</taxon>
        <taxon>Intestinibaculum</taxon>
    </lineage>
</organism>
<dbReference type="AlphaFoldDB" id="A0A3G9JSP1"/>
<keyword evidence="9" id="KW-1185">Reference proteome</keyword>